<accession>A0A1Y2F043</accession>
<name>A0A1Y2F043_PROLT</name>
<dbReference type="RefSeq" id="XP_040722608.1">
    <property type="nucleotide sequence ID" value="XM_040870735.1"/>
</dbReference>
<evidence type="ECO:0000313" key="2">
    <source>
        <dbReference type="EMBL" id="ORY76345.1"/>
    </source>
</evidence>
<dbReference type="Proteomes" id="UP000193685">
    <property type="component" value="Unassembled WGS sequence"/>
</dbReference>
<dbReference type="AlphaFoldDB" id="A0A1Y2F043"/>
<keyword evidence="3" id="KW-1185">Reference proteome</keyword>
<evidence type="ECO:0000256" key="1">
    <source>
        <dbReference type="SAM" id="MobiDB-lite"/>
    </source>
</evidence>
<reference evidence="2 3" key="1">
    <citation type="submission" date="2016-07" db="EMBL/GenBank/DDBJ databases">
        <title>Pervasive Adenine N6-methylation of Active Genes in Fungi.</title>
        <authorList>
            <consortium name="DOE Joint Genome Institute"/>
            <person name="Mondo S.J."/>
            <person name="Dannebaum R.O."/>
            <person name="Kuo R.C."/>
            <person name="Labutti K."/>
            <person name="Haridas S."/>
            <person name="Kuo A."/>
            <person name="Salamov A."/>
            <person name="Ahrendt S.R."/>
            <person name="Lipzen A."/>
            <person name="Sullivan W."/>
            <person name="Andreopoulos W.B."/>
            <person name="Clum A."/>
            <person name="Lindquist E."/>
            <person name="Daum C."/>
            <person name="Ramamoorthy G.K."/>
            <person name="Gryganskyi A."/>
            <person name="Culley D."/>
            <person name="Magnuson J.K."/>
            <person name="James T.Y."/>
            <person name="O'Malley M.A."/>
            <person name="Stajich J.E."/>
            <person name="Spatafora J.W."/>
            <person name="Visel A."/>
            <person name="Grigoriev I.V."/>
        </authorList>
    </citation>
    <scope>NUCLEOTIDE SEQUENCE [LARGE SCALE GENOMIC DNA]</scope>
    <source>
        <strain evidence="2 3">12-1054</strain>
    </source>
</reference>
<protein>
    <submittedName>
        <fullName evidence="2">Uncharacterized protein</fullName>
    </submittedName>
</protein>
<gene>
    <name evidence="2" type="ORF">BCR37DRAFT_389437</name>
</gene>
<organism evidence="2 3">
    <name type="scientific">Protomyces lactucae-debilis</name>
    <dbReference type="NCBI Taxonomy" id="2754530"/>
    <lineage>
        <taxon>Eukaryota</taxon>
        <taxon>Fungi</taxon>
        <taxon>Dikarya</taxon>
        <taxon>Ascomycota</taxon>
        <taxon>Taphrinomycotina</taxon>
        <taxon>Taphrinomycetes</taxon>
        <taxon>Taphrinales</taxon>
        <taxon>Protomycetaceae</taxon>
        <taxon>Protomyces</taxon>
    </lineage>
</organism>
<dbReference type="EMBL" id="MCFI01000023">
    <property type="protein sequence ID" value="ORY76345.1"/>
    <property type="molecule type" value="Genomic_DNA"/>
</dbReference>
<dbReference type="GeneID" id="63787334"/>
<evidence type="ECO:0000313" key="3">
    <source>
        <dbReference type="Proteomes" id="UP000193685"/>
    </source>
</evidence>
<sequence>MATSACECIKGRSCPTIVPYNDSIQSQSTTHKSAQNDRQSGMRSSSWVRDVTVTAAFSSIGLLAGNVPGTAAGQYAANNQACWLKLLDLDMKSDVEPVGCPYTIQCVPPGSLKNVPSLDRKIGDAGVCYAIQPDEKCDKTWFTAEIYIPEKRNPHLSKEKGLFCLDKTEGKKEGKKEGFPNFHDRDPQKPWRPQSAFANAKHDCHLFWNQNEFGVIYYDCAWWPNPKR</sequence>
<proteinExistence type="predicted"/>
<comment type="caution">
    <text evidence="2">The sequence shown here is derived from an EMBL/GenBank/DDBJ whole genome shotgun (WGS) entry which is preliminary data.</text>
</comment>
<feature type="region of interest" description="Disordered" evidence="1">
    <location>
        <begin position="25"/>
        <end position="45"/>
    </location>
</feature>